<reference evidence="3" key="2">
    <citation type="submission" date="2016-06" db="UniProtKB">
        <authorList>
            <consortium name="WormBaseParasite"/>
        </authorList>
    </citation>
    <scope>IDENTIFICATION</scope>
</reference>
<dbReference type="PRINTS" id="PR00068">
    <property type="entry name" value="CUZNDISMTASE"/>
</dbReference>
<accession>A0A183C426</accession>
<keyword evidence="2" id="KW-1185">Reference proteome</keyword>
<protein>
    <submittedName>
        <fullName evidence="3">Superoxide dismutase</fullName>
    </submittedName>
</protein>
<evidence type="ECO:0000313" key="2">
    <source>
        <dbReference type="Proteomes" id="UP000050741"/>
    </source>
</evidence>
<dbReference type="GO" id="GO:0006801">
    <property type="term" value="P:superoxide metabolic process"/>
    <property type="evidence" value="ECO:0007669"/>
    <property type="project" value="InterPro"/>
</dbReference>
<evidence type="ECO:0000313" key="3">
    <source>
        <dbReference type="WBParaSite" id="GPLIN_000762000"/>
    </source>
</evidence>
<dbReference type="WBParaSite" id="GPLIN_000762000">
    <property type="protein sequence ID" value="GPLIN_000762000"/>
    <property type="gene ID" value="GPLIN_000762000"/>
</dbReference>
<dbReference type="Gene3D" id="2.60.40.200">
    <property type="entry name" value="Superoxide dismutase, copper/zinc binding domain"/>
    <property type="match status" value="1"/>
</dbReference>
<dbReference type="CDD" id="cd00305">
    <property type="entry name" value="Cu-Zn_Superoxide_Dismutase"/>
    <property type="match status" value="1"/>
</dbReference>
<dbReference type="AlphaFoldDB" id="A0A183C426"/>
<dbReference type="SUPFAM" id="SSF49329">
    <property type="entry name" value="Cu,Zn superoxide dismutase-like"/>
    <property type="match status" value="1"/>
</dbReference>
<dbReference type="InterPro" id="IPR036423">
    <property type="entry name" value="SOD-like_Cu/Zn_dom_sf"/>
</dbReference>
<proteinExistence type="predicted"/>
<sequence length="339" mass="37684">MDENYQILKEMHDRLLNTNEHWHFIVGGAGVEPNCKAFMEKIREYFTEDSAQLVSDTDPNVTEMVTFTQVVFSIIFKRLTQIFPLMFPTTKIHCFRAEHGVSNAVFSSSQMLRKFLLPRAIRWQEVRLSKYIIIKAMHDRLLSNRVWCYSLIGVADINEDCKAFMDRLNYYLTDASILKQKAVCVLFGDTDPTVKGMITFTQDSMTTPVTITGQISGLSPGAHGFHVHEFGDLRNGSTAGPHFNPINKSHGGPSGEFRHVRLLGNVHAGADGVAKFEFTGSGISLSGAHNIVGRTLVVHKLEDVLCHGLHGEEQKNKMTTDNAATCLACGAIMIGIGRP</sequence>
<dbReference type="PANTHER" id="PTHR10003">
    <property type="entry name" value="SUPEROXIDE DISMUTASE CU-ZN -RELATED"/>
    <property type="match status" value="1"/>
</dbReference>
<dbReference type="InterPro" id="IPR001424">
    <property type="entry name" value="SOD_Cu_Zn_dom"/>
</dbReference>
<evidence type="ECO:0000259" key="1">
    <source>
        <dbReference type="Pfam" id="PF00080"/>
    </source>
</evidence>
<organism evidence="2 3">
    <name type="scientific">Globodera pallida</name>
    <name type="common">Potato cyst nematode worm</name>
    <name type="synonym">Heterodera pallida</name>
    <dbReference type="NCBI Taxonomy" id="36090"/>
    <lineage>
        <taxon>Eukaryota</taxon>
        <taxon>Metazoa</taxon>
        <taxon>Ecdysozoa</taxon>
        <taxon>Nematoda</taxon>
        <taxon>Chromadorea</taxon>
        <taxon>Rhabditida</taxon>
        <taxon>Tylenchina</taxon>
        <taxon>Tylenchomorpha</taxon>
        <taxon>Tylenchoidea</taxon>
        <taxon>Heteroderidae</taxon>
        <taxon>Heteroderinae</taxon>
        <taxon>Globodera</taxon>
    </lineage>
</organism>
<feature type="domain" description="Superoxide dismutase copper/zinc binding" evidence="1">
    <location>
        <begin position="194"/>
        <end position="332"/>
    </location>
</feature>
<dbReference type="Proteomes" id="UP000050741">
    <property type="component" value="Unassembled WGS sequence"/>
</dbReference>
<reference evidence="2" key="1">
    <citation type="submission" date="2014-05" db="EMBL/GenBank/DDBJ databases">
        <title>The genome and life-stage specific transcriptomes of Globodera pallida elucidate key aspects of plant parasitism by a cyst nematode.</title>
        <authorList>
            <person name="Cotton J.A."/>
            <person name="Lilley C.J."/>
            <person name="Jones L.M."/>
            <person name="Kikuchi T."/>
            <person name="Reid A.J."/>
            <person name="Thorpe P."/>
            <person name="Tsai I.J."/>
            <person name="Beasley H."/>
            <person name="Blok V."/>
            <person name="Cock P.J.A."/>
            <person name="Van den Akker S.E."/>
            <person name="Holroyd N."/>
            <person name="Hunt M."/>
            <person name="Mantelin S."/>
            <person name="Naghra H."/>
            <person name="Pain A."/>
            <person name="Palomares-Rius J.E."/>
            <person name="Zarowiecki M."/>
            <person name="Berriman M."/>
            <person name="Jones J.T."/>
            <person name="Urwin P.E."/>
        </authorList>
    </citation>
    <scope>NUCLEOTIDE SEQUENCE [LARGE SCALE GENOMIC DNA]</scope>
    <source>
        <strain evidence="2">Lindley</strain>
    </source>
</reference>
<dbReference type="InterPro" id="IPR024134">
    <property type="entry name" value="SOD_Cu/Zn_/chaperone"/>
</dbReference>
<dbReference type="GO" id="GO:0005507">
    <property type="term" value="F:copper ion binding"/>
    <property type="evidence" value="ECO:0007669"/>
    <property type="project" value="InterPro"/>
</dbReference>
<dbReference type="Pfam" id="PF00080">
    <property type="entry name" value="Sod_Cu"/>
    <property type="match status" value="1"/>
</dbReference>
<name>A0A183C426_GLOPA</name>